<dbReference type="Gene3D" id="3.40.50.150">
    <property type="entry name" value="Vaccinia Virus protein VP39"/>
    <property type="match status" value="1"/>
</dbReference>
<dbReference type="PANTHER" id="PTHR11579:SF0">
    <property type="entry name" value="PROTEIN-L-ISOASPARTATE(D-ASPARTATE) O-METHYLTRANSFERASE"/>
    <property type="match status" value="1"/>
</dbReference>
<dbReference type="NCBIfam" id="TIGR04364">
    <property type="entry name" value="methyltran_FxLD"/>
    <property type="match status" value="1"/>
</dbReference>
<comment type="subcellular location">
    <subcellularLocation>
        <location evidence="1">Cytoplasm</location>
    </subcellularLocation>
</comment>
<dbReference type="InterPro" id="IPR027573">
    <property type="entry name" value="Methyltran_FxLD"/>
</dbReference>
<organism evidence="13 14">
    <name type="scientific">Actinomadura meridiana</name>
    <dbReference type="NCBI Taxonomy" id="559626"/>
    <lineage>
        <taxon>Bacteria</taxon>
        <taxon>Bacillati</taxon>
        <taxon>Actinomycetota</taxon>
        <taxon>Actinomycetes</taxon>
        <taxon>Streptosporangiales</taxon>
        <taxon>Thermomonosporaceae</taxon>
        <taxon>Actinomadura</taxon>
    </lineage>
</organism>
<gene>
    <name evidence="13" type="primary">fxlM_1</name>
    <name evidence="13" type="ORF">GCM10022254_58790</name>
</gene>
<comment type="caution">
    <text evidence="13">The sequence shown here is derived from an EMBL/GenBank/DDBJ whole genome shotgun (WGS) entry which is preliminary data.</text>
</comment>
<dbReference type="RefSeq" id="WP_344903123.1">
    <property type="nucleotide sequence ID" value="NZ_BAABAS010000020.1"/>
</dbReference>
<dbReference type="NCBIfam" id="TIGR03891">
    <property type="entry name" value="thiopep_ocin"/>
    <property type="match status" value="1"/>
</dbReference>
<proteinExistence type="inferred from homology"/>
<evidence type="ECO:0000256" key="9">
    <source>
        <dbReference type="ARBA" id="ARBA00030757"/>
    </source>
</evidence>
<dbReference type="SUPFAM" id="SSF53335">
    <property type="entry name" value="S-adenosyl-L-methionine-dependent methyltransferases"/>
    <property type="match status" value="1"/>
</dbReference>
<evidence type="ECO:0000256" key="3">
    <source>
        <dbReference type="ARBA" id="ARBA00011890"/>
    </source>
</evidence>
<evidence type="ECO:0000313" key="14">
    <source>
        <dbReference type="Proteomes" id="UP001501710"/>
    </source>
</evidence>
<keyword evidence="8" id="KW-0949">S-adenosyl-L-methionine</keyword>
<dbReference type="Pfam" id="PF14028">
    <property type="entry name" value="Lant_dehydr_C"/>
    <property type="match status" value="1"/>
</dbReference>
<name>A0ABP8CHA2_9ACTN</name>
<evidence type="ECO:0000256" key="5">
    <source>
        <dbReference type="ARBA" id="ARBA00022490"/>
    </source>
</evidence>
<dbReference type="InterPro" id="IPR023809">
    <property type="entry name" value="Thiopep_bacteriocin_synth_dom"/>
</dbReference>
<dbReference type="PANTHER" id="PTHR11579">
    <property type="entry name" value="PROTEIN-L-ISOASPARTATE O-METHYLTRANSFERASE"/>
    <property type="match status" value="1"/>
</dbReference>
<protein>
    <recommendedName>
        <fullName evidence="4">Protein-L-isoaspartate O-methyltransferase</fullName>
        <ecNumber evidence="3">2.1.1.77</ecNumber>
    </recommendedName>
    <alternativeName>
        <fullName evidence="11">L-isoaspartyl protein carboxyl methyltransferase</fullName>
    </alternativeName>
    <alternativeName>
        <fullName evidence="9">Protein L-isoaspartyl methyltransferase</fullName>
    </alternativeName>
    <alternativeName>
        <fullName evidence="10">Protein-beta-aspartate methyltransferase</fullName>
    </alternativeName>
</protein>
<reference evidence="14" key="1">
    <citation type="journal article" date="2019" name="Int. J. Syst. Evol. Microbiol.">
        <title>The Global Catalogue of Microorganisms (GCM) 10K type strain sequencing project: providing services to taxonomists for standard genome sequencing and annotation.</title>
        <authorList>
            <consortium name="The Broad Institute Genomics Platform"/>
            <consortium name="The Broad Institute Genome Sequencing Center for Infectious Disease"/>
            <person name="Wu L."/>
            <person name="Ma J."/>
        </authorList>
    </citation>
    <scope>NUCLEOTIDE SEQUENCE [LARGE SCALE GENOMIC DNA]</scope>
    <source>
        <strain evidence="14">JCM 17440</strain>
    </source>
</reference>
<dbReference type="GO" id="GO:0032259">
    <property type="term" value="P:methylation"/>
    <property type="evidence" value="ECO:0007669"/>
    <property type="project" value="UniProtKB-KW"/>
</dbReference>
<dbReference type="Pfam" id="PF01135">
    <property type="entry name" value="PCMT"/>
    <property type="match status" value="1"/>
</dbReference>
<evidence type="ECO:0000256" key="6">
    <source>
        <dbReference type="ARBA" id="ARBA00022603"/>
    </source>
</evidence>
<dbReference type="Proteomes" id="UP001501710">
    <property type="component" value="Unassembled WGS sequence"/>
</dbReference>
<evidence type="ECO:0000256" key="2">
    <source>
        <dbReference type="ARBA" id="ARBA00005369"/>
    </source>
</evidence>
<evidence type="ECO:0000259" key="12">
    <source>
        <dbReference type="Pfam" id="PF14028"/>
    </source>
</evidence>
<dbReference type="EMBL" id="BAABAS010000020">
    <property type="protein sequence ID" value="GAA4239285.1"/>
    <property type="molecule type" value="Genomic_DNA"/>
</dbReference>
<evidence type="ECO:0000256" key="11">
    <source>
        <dbReference type="ARBA" id="ARBA00031350"/>
    </source>
</evidence>
<dbReference type="CDD" id="cd02440">
    <property type="entry name" value="AdoMet_MTases"/>
    <property type="match status" value="1"/>
</dbReference>
<keyword evidence="6 13" id="KW-0489">Methyltransferase</keyword>
<keyword evidence="5" id="KW-0963">Cytoplasm</keyword>
<dbReference type="EC" id="2.1.1.77" evidence="3"/>
<evidence type="ECO:0000256" key="7">
    <source>
        <dbReference type="ARBA" id="ARBA00022679"/>
    </source>
</evidence>
<keyword evidence="14" id="KW-1185">Reference proteome</keyword>
<evidence type="ECO:0000256" key="4">
    <source>
        <dbReference type="ARBA" id="ARBA00013346"/>
    </source>
</evidence>
<evidence type="ECO:0000313" key="13">
    <source>
        <dbReference type="EMBL" id="GAA4239285.1"/>
    </source>
</evidence>
<accession>A0ABP8CHA2</accession>
<dbReference type="InterPro" id="IPR000682">
    <property type="entry name" value="PCMT"/>
</dbReference>
<feature type="domain" description="Thiopeptide-type bacteriocin biosynthesis" evidence="12">
    <location>
        <begin position="14"/>
        <end position="249"/>
    </location>
</feature>
<dbReference type="GO" id="GO:0008168">
    <property type="term" value="F:methyltransferase activity"/>
    <property type="evidence" value="ECO:0007669"/>
    <property type="project" value="UniProtKB-KW"/>
</dbReference>
<comment type="similarity">
    <text evidence="2">Belongs to the methyltransferase superfamily. L-isoaspartyl/D-aspartyl protein methyltransferase family.</text>
</comment>
<sequence>MISTPEPEDDQADWREVSVWSGDWKAAERAGVDTIGPHLVDLEASGTITLWWFTRKGPEWRIRYLPAANREQSANAAIGEVCDKLVQASECVRWAHTIYEPPVAAFGGKESLTAAHVLFHADSRHALDHLAAGHGHHREIGLLSIAELMRSAGRDWYDQGQIWSLLTEERTSPPQPPSTADIAAVRHLLTGDPSAAPAVTRAPAAWFTAFHNTGKRLFDLDRHGIPTRGLNAVLAQHALYAWNRLGLPELVQGAMVAAATAAVLESGRGKRRDTNNGRQEEAIGNVAVVTTDLSASVSHDPAQLRQALADRILGRGTFRTAAVEEAFRTVPRELFLNSVDLAEAYRPSQVVTKRAADGTALSSASDPNLVATMAEDLDVRPKQNILEIGAATGINAGILSLLTGKDGHVTTIEIDQDLTDGAAAALTEAGYANVTAVCGDGALGWVDRAPYQRIIATVGVWDVSTAWWDQLDACGRMVVPLRLHGSGLTRSLALDLQPDGRLVSSYARVCGFVPMRGAAAHATTTIPLAEGVTLNLDAAADADLEALAQVLTHPAETRWIGINVTDHEAVEHLDLWLATHAPCFSRLLAGPAARTSGTADPALRWAGASLYDGESLAYIAARQHGPASKELGIVAHGPAGRRLIDQFIDLLSEWNHNRPARPVITAHRAGTADDLLGPGSRIERPDTRLTINW</sequence>
<keyword evidence="7" id="KW-0808">Transferase</keyword>
<evidence type="ECO:0000256" key="1">
    <source>
        <dbReference type="ARBA" id="ARBA00004496"/>
    </source>
</evidence>
<dbReference type="InterPro" id="IPR029063">
    <property type="entry name" value="SAM-dependent_MTases_sf"/>
</dbReference>
<evidence type="ECO:0000256" key="10">
    <source>
        <dbReference type="ARBA" id="ARBA00031323"/>
    </source>
</evidence>
<evidence type="ECO:0000256" key="8">
    <source>
        <dbReference type="ARBA" id="ARBA00022691"/>
    </source>
</evidence>